<feature type="compositionally biased region" description="Low complexity" evidence="1">
    <location>
        <begin position="12"/>
        <end position="21"/>
    </location>
</feature>
<feature type="region of interest" description="Disordered" evidence="1">
    <location>
        <begin position="1"/>
        <end position="28"/>
    </location>
</feature>
<evidence type="ECO:0000313" key="4">
    <source>
        <dbReference type="Proteomes" id="UP000660454"/>
    </source>
</evidence>
<keyword evidence="2" id="KW-1133">Transmembrane helix</keyword>
<accession>A0ABQ4GJM8</accession>
<gene>
    <name evidence="3" type="ORF">Msi02_24230</name>
</gene>
<comment type="caution">
    <text evidence="3">The sequence shown here is derived from an EMBL/GenBank/DDBJ whole genome shotgun (WGS) entry which is preliminary data.</text>
</comment>
<evidence type="ECO:0000256" key="1">
    <source>
        <dbReference type="SAM" id="MobiDB-lite"/>
    </source>
</evidence>
<feature type="transmembrane region" description="Helical" evidence="2">
    <location>
        <begin position="77"/>
        <end position="101"/>
    </location>
</feature>
<evidence type="ECO:0000313" key="3">
    <source>
        <dbReference type="EMBL" id="GIH61606.1"/>
    </source>
</evidence>
<feature type="transmembrane region" description="Helical" evidence="2">
    <location>
        <begin position="152"/>
        <end position="176"/>
    </location>
</feature>
<name>A0ABQ4GJM8_9ACTN</name>
<feature type="transmembrane region" description="Helical" evidence="2">
    <location>
        <begin position="333"/>
        <end position="352"/>
    </location>
</feature>
<feature type="transmembrane region" description="Helical" evidence="2">
    <location>
        <begin position="43"/>
        <end position="65"/>
    </location>
</feature>
<organism evidence="3 4">
    <name type="scientific">Microbispora siamensis</name>
    <dbReference type="NCBI Taxonomy" id="564413"/>
    <lineage>
        <taxon>Bacteria</taxon>
        <taxon>Bacillati</taxon>
        <taxon>Actinomycetota</taxon>
        <taxon>Actinomycetes</taxon>
        <taxon>Streptosporangiales</taxon>
        <taxon>Streptosporangiaceae</taxon>
        <taxon>Microbispora</taxon>
    </lineage>
</organism>
<feature type="transmembrane region" description="Helical" evidence="2">
    <location>
        <begin position="228"/>
        <end position="245"/>
    </location>
</feature>
<keyword evidence="4" id="KW-1185">Reference proteome</keyword>
<proteinExistence type="predicted"/>
<keyword evidence="2" id="KW-0812">Transmembrane</keyword>
<dbReference type="EMBL" id="BOOF01000011">
    <property type="protein sequence ID" value="GIH61606.1"/>
    <property type="molecule type" value="Genomic_DNA"/>
</dbReference>
<sequence length="353" mass="37345">MEEVDKSGSGGSAERAASPAPEQLPGLRLGTEMNGRAWWRSPAMTTLAATVTALGVFAGIVAFALDRAQNRDYVDGAFRNWAAVATVSLLVSVVLLLRGIAAVRALPSGWTRGRAWWTWNLLAYVVLGATAALLLNLVVSGSNHVRVPIRDFAVLIQGLTLAGWISGAPWLLLVWLTHEQVGLLAVHIGRIVPPQPVGGFSPARLDALVVAAAVQATAHVWQTIERCALVLALLVSTAVVNTGALRATLIMSHAIPASDFPPGWVLGYGAFFATLVAAVVVPLVLAWRTQAYRLIDRALGEPVAGIPDDTYLAARTRLETHLHIDAQILRRPIAALSVLSPIGTAALTAFIGS</sequence>
<protein>
    <submittedName>
        <fullName evidence="3">Uncharacterized protein</fullName>
    </submittedName>
</protein>
<dbReference type="Proteomes" id="UP000660454">
    <property type="component" value="Unassembled WGS sequence"/>
</dbReference>
<feature type="transmembrane region" description="Helical" evidence="2">
    <location>
        <begin position="265"/>
        <end position="287"/>
    </location>
</feature>
<evidence type="ECO:0000256" key="2">
    <source>
        <dbReference type="SAM" id="Phobius"/>
    </source>
</evidence>
<keyword evidence="2" id="KW-0472">Membrane</keyword>
<reference evidence="3 4" key="1">
    <citation type="submission" date="2021-01" db="EMBL/GenBank/DDBJ databases">
        <title>Whole genome shotgun sequence of Microbispora siamensis NBRC 104113.</title>
        <authorList>
            <person name="Komaki H."/>
            <person name="Tamura T."/>
        </authorList>
    </citation>
    <scope>NUCLEOTIDE SEQUENCE [LARGE SCALE GENOMIC DNA]</scope>
    <source>
        <strain evidence="3 4">NBRC 104113</strain>
    </source>
</reference>
<feature type="transmembrane region" description="Helical" evidence="2">
    <location>
        <begin position="121"/>
        <end position="140"/>
    </location>
</feature>